<dbReference type="InterPro" id="IPR012309">
    <property type="entry name" value="DNA_ligase_ATP-dep_C"/>
</dbReference>
<evidence type="ECO:0000256" key="3">
    <source>
        <dbReference type="ARBA" id="ARBA00022598"/>
    </source>
</evidence>
<dbReference type="InterPro" id="IPR016059">
    <property type="entry name" value="DNA_ligase_ATP-dep_CS"/>
</dbReference>
<evidence type="ECO:0000313" key="6">
    <source>
        <dbReference type="EMBL" id="NIH56129.1"/>
    </source>
</evidence>
<sequence length="349" mass="38547">MTLPLRLPLAPMLAKSVDVIPTGGDFAYEPKWDGFRCIVGRDGDQLVLDSRGRKPLTGYFPEVVAALGRWMPDGMIADGELVVRTGAAGAERLDWTALSQRIHPAASRVARLAAETPAELILFDLLAEGGDDLTSLGWQERRDRLDAFFAAREDHPSVHLSRWTDEPDLAARWFTGFEGAGLDGIVAKDRRGVYEPGKRGWLKVKHHRTAEAVVVGYRVHKRGHGVGSLLLGLYTDDGTLVPIGGIGALPDQLRDSLEHELAPLVVRDDTGTPITLERPRSRFQAADDPQAVALRPELVVEVAFDQLEGYRFRHAVTLLRFRPDRQPASCLLEQVERAPAYDLARVFAD</sequence>
<comment type="catalytic activity">
    <reaction evidence="4">
        <text>ATP + (deoxyribonucleotide)n-3'-hydroxyl + 5'-phospho-(deoxyribonucleotide)m = (deoxyribonucleotide)n+m + AMP + diphosphate.</text>
        <dbReference type="EC" id="6.5.1.1"/>
    </reaction>
</comment>
<gene>
    <name evidence="6" type="ORF">FB473_000774</name>
</gene>
<protein>
    <recommendedName>
        <fullName evidence="2">DNA ligase (ATP)</fullName>
        <ecNumber evidence="2">6.5.1.1</ecNumber>
    </recommendedName>
</protein>
<evidence type="ECO:0000256" key="1">
    <source>
        <dbReference type="ARBA" id="ARBA00007572"/>
    </source>
</evidence>
<dbReference type="Pfam" id="PF01068">
    <property type="entry name" value="DNA_ligase_A_M"/>
    <property type="match status" value="1"/>
</dbReference>
<comment type="caution">
    <text evidence="6">The sequence shown here is derived from an EMBL/GenBank/DDBJ whole genome shotgun (WGS) entry which is preliminary data.</text>
</comment>
<dbReference type="EMBL" id="JAAMOZ010000001">
    <property type="protein sequence ID" value="NIH56129.1"/>
    <property type="molecule type" value="Genomic_DNA"/>
</dbReference>
<organism evidence="6 7">
    <name type="scientific">Brooklawnia cerclae</name>
    <dbReference type="NCBI Taxonomy" id="349934"/>
    <lineage>
        <taxon>Bacteria</taxon>
        <taxon>Bacillati</taxon>
        <taxon>Actinomycetota</taxon>
        <taxon>Actinomycetes</taxon>
        <taxon>Propionibacteriales</taxon>
        <taxon>Propionibacteriaceae</taxon>
        <taxon>Brooklawnia</taxon>
    </lineage>
</organism>
<dbReference type="InterPro" id="IPR012310">
    <property type="entry name" value="DNA_ligase_ATP-dep_cent"/>
</dbReference>
<dbReference type="SUPFAM" id="SSF50249">
    <property type="entry name" value="Nucleic acid-binding proteins"/>
    <property type="match status" value="1"/>
</dbReference>
<dbReference type="RefSeq" id="WP_167165001.1">
    <property type="nucleotide sequence ID" value="NZ_BAAAOO010000002.1"/>
</dbReference>
<dbReference type="Gene3D" id="2.40.50.140">
    <property type="entry name" value="Nucleic acid-binding proteins"/>
    <property type="match status" value="1"/>
</dbReference>
<accession>A0ABX0SE13</accession>
<dbReference type="PANTHER" id="PTHR45674">
    <property type="entry name" value="DNA LIGASE 1/3 FAMILY MEMBER"/>
    <property type="match status" value="1"/>
</dbReference>
<dbReference type="PANTHER" id="PTHR45674:SF4">
    <property type="entry name" value="DNA LIGASE 1"/>
    <property type="match status" value="1"/>
</dbReference>
<dbReference type="Pfam" id="PF04679">
    <property type="entry name" value="DNA_ligase_A_C"/>
    <property type="match status" value="1"/>
</dbReference>
<dbReference type="CDD" id="cd07905">
    <property type="entry name" value="Adenylation_DNA_ligase_LigC"/>
    <property type="match status" value="1"/>
</dbReference>
<evidence type="ECO:0000256" key="4">
    <source>
        <dbReference type="ARBA" id="ARBA00034003"/>
    </source>
</evidence>
<dbReference type="Gene3D" id="3.30.470.30">
    <property type="entry name" value="DNA ligase/mRNA capping enzyme"/>
    <property type="match status" value="1"/>
</dbReference>
<dbReference type="GO" id="GO:0016874">
    <property type="term" value="F:ligase activity"/>
    <property type="evidence" value="ECO:0007669"/>
    <property type="project" value="UniProtKB-KW"/>
</dbReference>
<evidence type="ECO:0000313" key="7">
    <source>
        <dbReference type="Proteomes" id="UP000749311"/>
    </source>
</evidence>
<dbReference type="PROSITE" id="PS00697">
    <property type="entry name" value="DNA_LIGASE_A1"/>
    <property type="match status" value="1"/>
</dbReference>
<dbReference type="EC" id="6.5.1.1" evidence="2"/>
<dbReference type="InterPro" id="IPR044119">
    <property type="entry name" value="Adenylation_LigC-like"/>
</dbReference>
<dbReference type="InterPro" id="IPR012340">
    <property type="entry name" value="NA-bd_OB-fold"/>
</dbReference>
<feature type="domain" description="ATP-dependent DNA ligase family profile" evidence="5">
    <location>
        <begin position="120"/>
        <end position="235"/>
    </location>
</feature>
<dbReference type="NCBIfam" id="NF006078">
    <property type="entry name" value="PRK08224.1"/>
    <property type="match status" value="1"/>
</dbReference>
<dbReference type="Proteomes" id="UP000749311">
    <property type="component" value="Unassembled WGS sequence"/>
</dbReference>
<comment type="similarity">
    <text evidence="1">Belongs to the ATP-dependent DNA ligase family.</text>
</comment>
<dbReference type="SUPFAM" id="SSF56091">
    <property type="entry name" value="DNA ligase/mRNA capping enzyme, catalytic domain"/>
    <property type="match status" value="1"/>
</dbReference>
<dbReference type="InterPro" id="IPR050191">
    <property type="entry name" value="ATP-dep_DNA_ligase"/>
</dbReference>
<name>A0ABX0SE13_9ACTN</name>
<evidence type="ECO:0000256" key="2">
    <source>
        <dbReference type="ARBA" id="ARBA00012727"/>
    </source>
</evidence>
<keyword evidence="3 6" id="KW-0436">Ligase</keyword>
<dbReference type="PROSITE" id="PS50160">
    <property type="entry name" value="DNA_LIGASE_A3"/>
    <property type="match status" value="1"/>
</dbReference>
<evidence type="ECO:0000259" key="5">
    <source>
        <dbReference type="PROSITE" id="PS50160"/>
    </source>
</evidence>
<keyword evidence="7" id="KW-1185">Reference proteome</keyword>
<proteinExistence type="inferred from homology"/>
<reference evidence="6 7" key="1">
    <citation type="submission" date="2020-02" db="EMBL/GenBank/DDBJ databases">
        <title>Sequencing the genomes of 1000 actinobacteria strains.</title>
        <authorList>
            <person name="Klenk H.-P."/>
        </authorList>
    </citation>
    <scope>NUCLEOTIDE SEQUENCE [LARGE SCALE GENOMIC DNA]</scope>
    <source>
        <strain evidence="6 7">DSM 19609</strain>
    </source>
</reference>